<feature type="region of interest" description="Disordered" evidence="1">
    <location>
        <begin position="262"/>
        <end position="281"/>
    </location>
</feature>
<evidence type="ECO:0000313" key="2">
    <source>
        <dbReference type="EMBL" id="PMD41570.1"/>
    </source>
</evidence>
<dbReference type="OrthoDB" id="3496435at2759"/>
<evidence type="ECO:0000313" key="3">
    <source>
        <dbReference type="Proteomes" id="UP000235786"/>
    </source>
</evidence>
<dbReference type="Proteomes" id="UP000235786">
    <property type="component" value="Unassembled WGS sequence"/>
</dbReference>
<name>A0A2J6RST3_HYAVF</name>
<sequence length="281" mass="32314">MSVDEIQMPKTKDLDSWRAYIEDGERKFCEHEVAILKRFVRRITGVHKKLLFPNRFKQDRATTIGLWNQYVEARQTPAEAAQRSSSISENSVKVAAATLQAAREKLIDTINANPQMVENVLQRREAKVATKGFKFSSGRVPRGRGRRDRPLRARMGTIRHQANTTKPHAAPSIEVEKSPVVPQFSFNFAIPKPAVFLLRKDPIIGKHMVKQGRESPLRQSVSLHQIEDTEEDLQELEVQPRWSVENLKLEIAALERRNFPDRTRHPLPLARRPRRSRLNGL</sequence>
<feature type="compositionally biased region" description="Basic residues" evidence="1">
    <location>
        <begin position="271"/>
        <end position="281"/>
    </location>
</feature>
<organism evidence="2 3">
    <name type="scientific">Hyaloscypha variabilis (strain UAMH 11265 / GT02V1 / F)</name>
    <name type="common">Meliniomyces variabilis</name>
    <dbReference type="NCBI Taxonomy" id="1149755"/>
    <lineage>
        <taxon>Eukaryota</taxon>
        <taxon>Fungi</taxon>
        <taxon>Dikarya</taxon>
        <taxon>Ascomycota</taxon>
        <taxon>Pezizomycotina</taxon>
        <taxon>Leotiomycetes</taxon>
        <taxon>Helotiales</taxon>
        <taxon>Hyaloscyphaceae</taxon>
        <taxon>Hyaloscypha</taxon>
        <taxon>Hyaloscypha variabilis</taxon>
    </lineage>
</organism>
<proteinExistence type="predicted"/>
<dbReference type="EMBL" id="KZ613944">
    <property type="protein sequence ID" value="PMD41570.1"/>
    <property type="molecule type" value="Genomic_DNA"/>
</dbReference>
<protein>
    <submittedName>
        <fullName evidence="2">Uncharacterized protein</fullName>
    </submittedName>
</protein>
<dbReference type="AlphaFoldDB" id="A0A2J6RST3"/>
<keyword evidence="3" id="KW-1185">Reference proteome</keyword>
<evidence type="ECO:0000256" key="1">
    <source>
        <dbReference type="SAM" id="MobiDB-lite"/>
    </source>
</evidence>
<accession>A0A2J6RST3</accession>
<gene>
    <name evidence="2" type="ORF">L207DRAFT_581998</name>
</gene>
<reference evidence="2 3" key="1">
    <citation type="submission" date="2016-04" db="EMBL/GenBank/DDBJ databases">
        <title>A degradative enzymes factory behind the ericoid mycorrhizal symbiosis.</title>
        <authorList>
            <consortium name="DOE Joint Genome Institute"/>
            <person name="Martino E."/>
            <person name="Morin E."/>
            <person name="Grelet G."/>
            <person name="Kuo A."/>
            <person name="Kohler A."/>
            <person name="Daghino S."/>
            <person name="Barry K."/>
            <person name="Choi C."/>
            <person name="Cichocki N."/>
            <person name="Clum A."/>
            <person name="Copeland A."/>
            <person name="Hainaut M."/>
            <person name="Haridas S."/>
            <person name="Labutti K."/>
            <person name="Lindquist E."/>
            <person name="Lipzen A."/>
            <person name="Khouja H.-R."/>
            <person name="Murat C."/>
            <person name="Ohm R."/>
            <person name="Olson A."/>
            <person name="Spatafora J."/>
            <person name="Veneault-Fourrey C."/>
            <person name="Henrissat B."/>
            <person name="Grigoriev I."/>
            <person name="Martin F."/>
            <person name="Perotto S."/>
        </authorList>
    </citation>
    <scope>NUCLEOTIDE SEQUENCE [LARGE SCALE GENOMIC DNA]</scope>
    <source>
        <strain evidence="2 3">F</strain>
    </source>
</reference>